<proteinExistence type="predicted"/>
<keyword evidence="3" id="KW-1185">Reference proteome</keyword>
<protein>
    <submittedName>
        <fullName evidence="2">Uncharacterized protein</fullName>
    </submittedName>
</protein>
<evidence type="ECO:0000256" key="1">
    <source>
        <dbReference type="SAM" id="MobiDB-lite"/>
    </source>
</evidence>
<gene>
    <name evidence="2" type="ORF">WMSIL1_LOCUS14147</name>
</gene>
<name>A0A564ZBQ3_HYMDI</name>
<dbReference type="EMBL" id="CABIJS010000705">
    <property type="protein sequence ID" value="VUZ56483.1"/>
    <property type="molecule type" value="Genomic_DNA"/>
</dbReference>
<evidence type="ECO:0000313" key="3">
    <source>
        <dbReference type="Proteomes" id="UP000321570"/>
    </source>
</evidence>
<dbReference type="AlphaFoldDB" id="A0A564ZBQ3"/>
<accession>A0A564ZBQ3</accession>
<dbReference type="Proteomes" id="UP000321570">
    <property type="component" value="Unassembled WGS sequence"/>
</dbReference>
<organism evidence="2 3">
    <name type="scientific">Hymenolepis diminuta</name>
    <name type="common">Rat tapeworm</name>
    <dbReference type="NCBI Taxonomy" id="6216"/>
    <lineage>
        <taxon>Eukaryota</taxon>
        <taxon>Metazoa</taxon>
        <taxon>Spiralia</taxon>
        <taxon>Lophotrochozoa</taxon>
        <taxon>Platyhelminthes</taxon>
        <taxon>Cestoda</taxon>
        <taxon>Eucestoda</taxon>
        <taxon>Cyclophyllidea</taxon>
        <taxon>Hymenolepididae</taxon>
        <taxon>Hymenolepis</taxon>
    </lineage>
</organism>
<feature type="region of interest" description="Disordered" evidence="1">
    <location>
        <begin position="126"/>
        <end position="153"/>
    </location>
</feature>
<reference evidence="2 3" key="1">
    <citation type="submission" date="2019-07" db="EMBL/GenBank/DDBJ databases">
        <authorList>
            <person name="Jastrzebski P J."/>
            <person name="Paukszto L."/>
            <person name="Jastrzebski P J."/>
        </authorList>
    </citation>
    <scope>NUCLEOTIDE SEQUENCE [LARGE SCALE GENOMIC DNA]</scope>
    <source>
        <strain evidence="2 3">WMS-il1</strain>
    </source>
</reference>
<evidence type="ECO:0000313" key="2">
    <source>
        <dbReference type="EMBL" id="VUZ56483.1"/>
    </source>
</evidence>
<sequence length="153" mass="17164">MDFLEKQQTRILLDKHKLVLNGTTELKLGRELPSLGSRMVNTQGTKSQKSSSREKILLTEIADTSEEVQAFLSNNEDIFALDGEPTGRSSIIKHTIDTGDAKPVALRPQRTPVQYQEFTIVISMGSTHSGDQKEKWSPSALRRLSQTKRCHKT</sequence>